<evidence type="ECO:0008006" key="3">
    <source>
        <dbReference type="Google" id="ProtNLM"/>
    </source>
</evidence>
<gene>
    <name evidence="1" type="ORF">SH580_13750</name>
</gene>
<evidence type="ECO:0000313" key="2">
    <source>
        <dbReference type="Proteomes" id="UP001324993"/>
    </source>
</evidence>
<accession>A0ABZ0RHJ9</accession>
<dbReference type="EMBL" id="CP138858">
    <property type="protein sequence ID" value="WPJ94495.1"/>
    <property type="molecule type" value="Genomic_DNA"/>
</dbReference>
<protein>
    <recommendedName>
        <fullName evidence="3">Porin domain-containing protein</fullName>
    </recommendedName>
</protein>
<sequence>MKLQKQLVASLAGAAFFGSVVNAEIPLTDDLSAYGYIDLAYTDLDDDSNLEGGAAEFELGFAFSPVDSPWSAVAELSFLGTGNFAGGEDVETQWETLTITYAASDELSFTLGNILSYQGFETYDATGLFQYSAQGWDGTGHAYVYSAAYAYGASADYVTDDFAAGLWIGESDDSLSYEVLLAYTGIDGLTAKAIYADDPGYETINLWASYDIDAFTFAVEYTGTDYTGGAELDAYMALAYYAFGDAGVTVRYSDVDDGGYEYEKYTFSPSYAFSDSVFGLLEVSYIEDNADEDFTTFAAELIFSF</sequence>
<dbReference type="RefSeq" id="WP_319831423.1">
    <property type="nucleotide sequence ID" value="NZ_CP138858.1"/>
</dbReference>
<dbReference type="Proteomes" id="UP001324993">
    <property type="component" value="Chromosome"/>
</dbReference>
<dbReference type="SUPFAM" id="SSF56935">
    <property type="entry name" value="Porins"/>
    <property type="match status" value="1"/>
</dbReference>
<proteinExistence type="predicted"/>
<evidence type="ECO:0000313" key="1">
    <source>
        <dbReference type="EMBL" id="WPJ94495.1"/>
    </source>
</evidence>
<reference evidence="1 2" key="1">
    <citation type="submission" date="2023-11" db="EMBL/GenBank/DDBJ databases">
        <title>Coraliomargarita sp. nov., isolated from marine algae.</title>
        <authorList>
            <person name="Lee J.K."/>
            <person name="Baek J.H."/>
            <person name="Kim J.M."/>
            <person name="Choi D.G."/>
            <person name="Jeon C.O."/>
        </authorList>
    </citation>
    <scope>NUCLEOTIDE SEQUENCE [LARGE SCALE GENOMIC DNA]</scope>
    <source>
        <strain evidence="1 2">J2-16</strain>
    </source>
</reference>
<name>A0ABZ0RHJ9_9BACT</name>
<keyword evidence="2" id="KW-1185">Reference proteome</keyword>
<organism evidence="1 2">
    <name type="scientific">Coraliomargarita algicola</name>
    <dbReference type="NCBI Taxonomy" id="3092156"/>
    <lineage>
        <taxon>Bacteria</taxon>
        <taxon>Pseudomonadati</taxon>
        <taxon>Verrucomicrobiota</taxon>
        <taxon>Opitutia</taxon>
        <taxon>Puniceicoccales</taxon>
        <taxon>Coraliomargaritaceae</taxon>
        <taxon>Coraliomargarita</taxon>
    </lineage>
</organism>